<feature type="transmembrane region" description="Helical" evidence="1">
    <location>
        <begin position="300"/>
        <end position="318"/>
    </location>
</feature>
<feature type="transmembrane region" description="Helical" evidence="1">
    <location>
        <begin position="203"/>
        <end position="220"/>
    </location>
</feature>
<keyword evidence="1" id="KW-1133">Transmembrane helix</keyword>
<feature type="transmembrane region" description="Helical" evidence="1">
    <location>
        <begin position="429"/>
        <end position="460"/>
    </location>
</feature>
<evidence type="ECO:0000256" key="1">
    <source>
        <dbReference type="SAM" id="Phobius"/>
    </source>
</evidence>
<feature type="transmembrane region" description="Helical" evidence="1">
    <location>
        <begin position="391"/>
        <end position="409"/>
    </location>
</feature>
<accession>A0ABP7VVT5</accession>
<evidence type="ECO:0000313" key="2">
    <source>
        <dbReference type="EMBL" id="GAA4074918.1"/>
    </source>
</evidence>
<feature type="transmembrane region" description="Helical" evidence="1">
    <location>
        <begin position="365"/>
        <end position="385"/>
    </location>
</feature>
<evidence type="ECO:0008006" key="4">
    <source>
        <dbReference type="Google" id="ProtNLM"/>
    </source>
</evidence>
<name>A0ABP7VVT5_9BACI</name>
<feature type="transmembrane region" description="Helical" evidence="1">
    <location>
        <begin position="176"/>
        <end position="197"/>
    </location>
</feature>
<organism evidence="2 3">
    <name type="scientific">Amphibacillus indicireducens</name>
    <dbReference type="NCBI Taxonomy" id="1076330"/>
    <lineage>
        <taxon>Bacteria</taxon>
        <taxon>Bacillati</taxon>
        <taxon>Bacillota</taxon>
        <taxon>Bacilli</taxon>
        <taxon>Bacillales</taxon>
        <taxon>Bacillaceae</taxon>
        <taxon>Amphibacillus</taxon>
    </lineage>
</organism>
<keyword evidence="3" id="KW-1185">Reference proteome</keyword>
<feature type="transmembrane region" description="Helical" evidence="1">
    <location>
        <begin position="31"/>
        <end position="51"/>
    </location>
</feature>
<feature type="transmembrane region" description="Helical" evidence="1">
    <location>
        <begin position="71"/>
        <end position="90"/>
    </location>
</feature>
<keyword evidence="1" id="KW-0812">Transmembrane</keyword>
<sequence length="474" mass="55889">MKTSSTYTAYRFVKKNRRQKKQQLTRSASRILIDKTSLSYLAIFGLMLLIWYSDQLEDYQTIFSNIESFLWSHYFGLLCFGFLRPLSLAFTRPGVLFSSSDLFLITLPLDRNKLWFYHVIDKIKQTVLIGLVIGLVIKCLTYFSSQLIITLLLGFWLIELLMIIPQWLLFQKRWYIKFLISQGIMSISLLANLFMFWFGGTGFLLIISLIMLILVNSWGYRRLFDFTDWSPIIETNDRLLRKSLLVSLASNIKIDPPKHRGFYHQVIRSKQLTKPFKENKKYQSYHRIIFLKFTEQKEQVIKAISGLVGLIIFLSTYAEITYVWSIIIVISLYAQIGTSFFPVIFEDRLIFALPWNLEKWRKAFCYWLTFGLVPIFIILMIPGLFWFEVNLIFILNVSSYFLIGHRLILDQIDLRIKRLSGEKHHASSLYLLSFIILFFGVIYSVKSSIVSVLVIIYTLIRYNDQYIVKQERTK</sequence>
<comment type="caution">
    <text evidence="2">The sequence shown here is derived from an EMBL/GenBank/DDBJ whole genome shotgun (WGS) entry which is preliminary data.</text>
</comment>
<gene>
    <name evidence="2" type="ORF">GCM10022410_19940</name>
</gene>
<evidence type="ECO:0000313" key="3">
    <source>
        <dbReference type="Proteomes" id="UP001501734"/>
    </source>
</evidence>
<feature type="transmembrane region" description="Helical" evidence="1">
    <location>
        <begin position="324"/>
        <end position="345"/>
    </location>
</feature>
<dbReference type="RefSeq" id="WP_344912755.1">
    <property type="nucleotide sequence ID" value="NZ_BAABDL010000112.1"/>
</dbReference>
<feature type="transmembrane region" description="Helical" evidence="1">
    <location>
        <begin position="126"/>
        <end position="143"/>
    </location>
</feature>
<proteinExistence type="predicted"/>
<dbReference type="Proteomes" id="UP001501734">
    <property type="component" value="Unassembled WGS sequence"/>
</dbReference>
<keyword evidence="1" id="KW-0472">Membrane</keyword>
<feature type="transmembrane region" description="Helical" evidence="1">
    <location>
        <begin position="149"/>
        <end position="169"/>
    </location>
</feature>
<protein>
    <recommendedName>
        <fullName evidence="4">ABC transporter permease</fullName>
    </recommendedName>
</protein>
<reference evidence="3" key="1">
    <citation type="journal article" date="2019" name="Int. J. Syst. Evol. Microbiol.">
        <title>The Global Catalogue of Microorganisms (GCM) 10K type strain sequencing project: providing services to taxonomists for standard genome sequencing and annotation.</title>
        <authorList>
            <consortium name="The Broad Institute Genomics Platform"/>
            <consortium name="The Broad Institute Genome Sequencing Center for Infectious Disease"/>
            <person name="Wu L."/>
            <person name="Ma J."/>
        </authorList>
    </citation>
    <scope>NUCLEOTIDE SEQUENCE [LARGE SCALE GENOMIC DNA]</scope>
    <source>
        <strain evidence="3">JCM 17250</strain>
    </source>
</reference>
<dbReference type="EMBL" id="BAABDL010000112">
    <property type="protein sequence ID" value="GAA4074918.1"/>
    <property type="molecule type" value="Genomic_DNA"/>
</dbReference>